<dbReference type="Gene3D" id="3.40.50.300">
    <property type="entry name" value="P-loop containing nucleotide triphosphate hydrolases"/>
    <property type="match status" value="1"/>
</dbReference>
<organism evidence="1 2">
    <name type="scientific">Serendipita vermifera MAFF 305830</name>
    <dbReference type="NCBI Taxonomy" id="933852"/>
    <lineage>
        <taxon>Eukaryota</taxon>
        <taxon>Fungi</taxon>
        <taxon>Dikarya</taxon>
        <taxon>Basidiomycota</taxon>
        <taxon>Agaricomycotina</taxon>
        <taxon>Agaricomycetes</taxon>
        <taxon>Sebacinales</taxon>
        <taxon>Serendipitaceae</taxon>
        <taxon>Serendipita</taxon>
    </lineage>
</organism>
<reference evidence="1 2" key="1">
    <citation type="submission" date="2014-04" db="EMBL/GenBank/DDBJ databases">
        <authorList>
            <consortium name="DOE Joint Genome Institute"/>
            <person name="Kuo A."/>
            <person name="Zuccaro A."/>
            <person name="Kohler A."/>
            <person name="Nagy L.G."/>
            <person name="Floudas D."/>
            <person name="Copeland A."/>
            <person name="Barry K.W."/>
            <person name="Cichocki N."/>
            <person name="Veneault-Fourrey C."/>
            <person name="LaButti K."/>
            <person name="Lindquist E.A."/>
            <person name="Lipzen A."/>
            <person name="Lundell T."/>
            <person name="Morin E."/>
            <person name="Murat C."/>
            <person name="Sun H."/>
            <person name="Tunlid A."/>
            <person name="Henrissat B."/>
            <person name="Grigoriev I.V."/>
            <person name="Hibbett D.S."/>
            <person name="Martin F."/>
            <person name="Nordberg H.P."/>
            <person name="Cantor M.N."/>
            <person name="Hua S.X."/>
        </authorList>
    </citation>
    <scope>NUCLEOTIDE SEQUENCE [LARGE SCALE GENOMIC DNA]</scope>
    <source>
        <strain evidence="1 2">MAFF 305830</strain>
    </source>
</reference>
<keyword evidence="2" id="KW-1185">Reference proteome</keyword>
<dbReference type="InterPro" id="IPR027417">
    <property type="entry name" value="P-loop_NTPase"/>
</dbReference>
<protein>
    <recommendedName>
        <fullName evidence="3">NB-ARC domain-containing protein</fullName>
    </recommendedName>
</protein>
<name>A0A0C2WRW4_SERVB</name>
<gene>
    <name evidence="1" type="ORF">M408DRAFT_58774</name>
</gene>
<reference evidence="2" key="2">
    <citation type="submission" date="2015-01" db="EMBL/GenBank/DDBJ databases">
        <title>Evolutionary Origins and Diversification of the Mycorrhizal Mutualists.</title>
        <authorList>
            <consortium name="DOE Joint Genome Institute"/>
            <consortium name="Mycorrhizal Genomics Consortium"/>
            <person name="Kohler A."/>
            <person name="Kuo A."/>
            <person name="Nagy L.G."/>
            <person name="Floudas D."/>
            <person name="Copeland A."/>
            <person name="Barry K.W."/>
            <person name="Cichocki N."/>
            <person name="Veneault-Fourrey C."/>
            <person name="LaButti K."/>
            <person name="Lindquist E.A."/>
            <person name="Lipzen A."/>
            <person name="Lundell T."/>
            <person name="Morin E."/>
            <person name="Murat C."/>
            <person name="Riley R."/>
            <person name="Ohm R."/>
            <person name="Sun H."/>
            <person name="Tunlid A."/>
            <person name="Henrissat B."/>
            <person name="Grigoriev I.V."/>
            <person name="Hibbett D.S."/>
            <person name="Martin F."/>
        </authorList>
    </citation>
    <scope>NUCLEOTIDE SEQUENCE [LARGE SCALE GENOMIC DNA]</scope>
    <source>
        <strain evidence="2">MAFF 305830</strain>
    </source>
</reference>
<dbReference type="SUPFAM" id="SSF52540">
    <property type="entry name" value="P-loop containing nucleoside triphosphate hydrolases"/>
    <property type="match status" value="1"/>
</dbReference>
<dbReference type="OrthoDB" id="20872at2759"/>
<accession>A0A0C2WRW4</accession>
<evidence type="ECO:0008006" key="3">
    <source>
        <dbReference type="Google" id="ProtNLM"/>
    </source>
</evidence>
<dbReference type="AlphaFoldDB" id="A0A0C2WRW4"/>
<evidence type="ECO:0000313" key="1">
    <source>
        <dbReference type="EMBL" id="KIM28908.1"/>
    </source>
</evidence>
<sequence>MGGCGKTQLVSYFLQEYPNLYAQTVYVDASSSASIKADFQTWARALGSGHERDAWEDALRLLHDVPKGEQWILVLDNADDPTLDLVPLLPKNVHLIILITSRNRDLDNLATTYHLELGEMDADEAMAVLLQAARRQLPLYDQEMHSAQDLLKELGCLAVALVQAGTYCHQLSSTIGNIFRPYTFSQYLSLFHLHRAELMKKKGSTSLDSYQQGVYTTFDISYKVLPQKSREFLHLISSFHHTDIPLPAFAEAARNGFEDPFSYLPRPEDYASIITKLKQLLCTNAGWNELQAQEFAQILRSFSLVTASSINDHLFLQLHPLVQTWLRDMDSVNSRQYQAMAIQVLTACGSEKNFELNRYLLPHI</sequence>
<evidence type="ECO:0000313" key="2">
    <source>
        <dbReference type="Proteomes" id="UP000054097"/>
    </source>
</evidence>
<proteinExistence type="predicted"/>
<dbReference type="HOGENOM" id="CLU_000288_125_0_1"/>
<dbReference type="EMBL" id="KN824290">
    <property type="protein sequence ID" value="KIM28908.1"/>
    <property type="molecule type" value="Genomic_DNA"/>
</dbReference>
<dbReference type="Proteomes" id="UP000054097">
    <property type="component" value="Unassembled WGS sequence"/>
</dbReference>
<feature type="non-terminal residue" evidence="1">
    <location>
        <position position="364"/>
    </location>
</feature>